<accession>A0A1M5RN99</accession>
<dbReference type="Proteomes" id="UP000184079">
    <property type="component" value="Unassembled WGS sequence"/>
</dbReference>
<dbReference type="InterPro" id="IPR032781">
    <property type="entry name" value="ABC_tran_Xtn"/>
</dbReference>
<dbReference type="InterPro" id="IPR017871">
    <property type="entry name" value="ABC_transporter-like_CS"/>
</dbReference>
<dbReference type="PROSITE" id="PS50893">
    <property type="entry name" value="ABC_TRANSPORTER_2"/>
    <property type="match status" value="2"/>
</dbReference>
<dbReference type="FunFam" id="3.40.50.300:FF:000905">
    <property type="entry name" value="Heme ABC transporter ATP-binding protein"/>
    <property type="match status" value="1"/>
</dbReference>
<dbReference type="EMBL" id="FQXD01000005">
    <property type="protein sequence ID" value="SHH27742.1"/>
    <property type="molecule type" value="Genomic_DNA"/>
</dbReference>
<name>A0A1M5RN99_9BACI</name>
<gene>
    <name evidence="4" type="ORF">SAMN05421807_105224</name>
</gene>
<evidence type="ECO:0000256" key="2">
    <source>
        <dbReference type="ARBA" id="ARBA00022840"/>
    </source>
</evidence>
<dbReference type="PROSITE" id="PS00211">
    <property type="entry name" value="ABC_TRANSPORTER_1"/>
    <property type="match status" value="2"/>
</dbReference>
<evidence type="ECO:0000256" key="1">
    <source>
        <dbReference type="ARBA" id="ARBA00022741"/>
    </source>
</evidence>
<dbReference type="Pfam" id="PF12848">
    <property type="entry name" value="ABC_tran_Xtn"/>
    <property type="match status" value="1"/>
</dbReference>
<feature type="domain" description="ABC transporter" evidence="3">
    <location>
        <begin position="321"/>
        <end position="516"/>
    </location>
</feature>
<dbReference type="AlphaFoldDB" id="A0A1M5RN99"/>
<dbReference type="FunFam" id="3.40.50.300:FF:000011">
    <property type="entry name" value="Putative ABC transporter ATP-binding component"/>
    <property type="match status" value="1"/>
</dbReference>
<dbReference type="Gene3D" id="3.40.50.300">
    <property type="entry name" value="P-loop containing nucleotide triphosphate hydrolases"/>
    <property type="match status" value="2"/>
</dbReference>
<protein>
    <submittedName>
        <fullName evidence="4">ATPase components of ABC transporters with duplicated ATPase domains</fullName>
    </submittedName>
</protein>
<evidence type="ECO:0000259" key="3">
    <source>
        <dbReference type="PROSITE" id="PS50893"/>
    </source>
</evidence>
<dbReference type="InterPro" id="IPR003593">
    <property type="entry name" value="AAA+_ATPase"/>
</dbReference>
<proteinExistence type="predicted"/>
<dbReference type="PANTHER" id="PTHR42855">
    <property type="entry name" value="ABC TRANSPORTER ATP-BINDING SUBUNIT"/>
    <property type="match status" value="1"/>
</dbReference>
<dbReference type="InterPro" id="IPR003439">
    <property type="entry name" value="ABC_transporter-like_ATP-bd"/>
</dbReference>
<dbReference type="InterPro" id="IPR051309">
    <property type="entry name" value="ABCF_ATPase"/>
</dbReference>
<evidence type="ECO:0000313" key="5">
    <source>
        <dbReference type="Proteomes" id="UP000184079"/>
    </source>
</evidence>
<dbReference type="SUPFAM" id="SSF52540">
    <property type="entry name" value="P-loop containing nucleoside triphosphate hydrolases"/>
    <property type="match status" value="2"/>
</dbReference>
<keyword evidence="5" id="KW-1185">Reference proteome</keyword>
<sequence>MIMSLLDVQNLTHSYGDKTVLKDISFRLLKGEHIGLVGPNGAGKSTLFHILTTHIIPDEGTVQWHPKAHVGSLEQHIHLNSGQSIRQFLQTAFQDLFLAEEEMLAITGKMASAKPENLDELLHHYSKLQAKLDQHDFYQIPAKIEEVAAGLGISQLGLETDVSQLSGGQRTKLLLGKLLLEEPDILLLDEPTNYLDTAHIAWLTSYLQTYPHAFILITHDTGFMNKVVQCIYHLEHKQLTRYPGNYEHFLQAYELRRRQIYLAYQKQQEEISKLETYIQKNKARASTAKQAKSREKKLNKMERVEKLSHNPKPVFNFSVSAQPANVVLESKDLTIGYKTALFSGVNVKLQRGEKIALTGHNGIGKTTTLKTLLGKLPPLNGIVSIGDRVRPAYFEQEMPAVGKHTALEEVWNAYPDLTQKEIRKTLARCGLRSEHIFQKLHSLSGGEQSKVRLCKLMLAKSNVLILDEPTNHLDVATKDALMEALQQYTGTLILVSHERAFYENWITTIWNMEDWK</sequence>
<dbReference type="Pfam" id="PF00005">
    <property type="entry name" value="ABC_tran"/>
    <property type="match status" value="2"/>
</dbReference>
<dbReference type="SMART" id="SM00382">
    <property type="entry name" value="AAA"/>
    <property type="match status" value="2"/>
</dbReference>
<dbReference type="GO" id="GO:0005524">
    <property type="term" value="F:ATP binding"/>
    <property type="evidence" value="ECO:0007669"/>
    <property type="project" value="UniProtKB-KW"/>
</dbReference>
<feature type="domain" description="ABC transporter" evidence="3">
    <location>
        <begin position="6"/>
        <end position="261"/>
    </location>
</feature>
<dbReference type="CDD" id="cd03221">
    <property type="entry name" value="ABCF_EF-3"/>
    <property type="match status" value="2"/>
</dbReference>
<reference evidence="5" key="1">
    <citation type="submission" date="2016-11" db="EMBL/GenBank/DDBJ databases">
        <authorList>
            <person name="Varghese N."/>
            <person name="Submissions S."/>
        </authorList>
    </citation>
    <scope>NUCLEOTIDE SEQUENCE [LARGE SCALE GENOMIC DNA]</scope>
    <source>
        <strain evidence="5">CGMCC 1.6496</strain>
    </source>
</reference>
<keyword evidence="1" id="KW-0547">Nucleotide-binding</keyword>
<evidence type="ECO:0000313" key="4">
    <source>
        <dbReference type="EMBL" id="SHH27742.1"/>
    </source>
</evidence>
<dbReference type="PANTHER" id="PTHR42855:SF2">
    <property type="entry name" value="DRUG RESISTANCE ABC TRANSPORTER,ATP-BINDING PROTEIN"/>
    <property type="match status" value="1"/>
</dbReference>
<dbReference type="InterPro" id="IPR027417">
    <property type="entry name" value="P-loop_NTPase"/>
</dbReference>
<organism evidence="4 5">
    <name type="scientific">Virgibacillus chiguensis</name>
    <dbReference type="NCBI Taxonomy" id="411959"/>
    <lineage>
        <taxon>Bacteria</taxon>
        <taxon>Bacillati</taxon>
        <taxon>Bacillota</taxon>
        <taxon>Bacilli</taxon>
        <taxon>Bacillales</taxon>
        <taxon>Bacillaceae</taxon>
        <taxon>Virgibacillus</taxon>
    </lineage>
</organism>
<dbReference type="GO" id="GO:0016887">
    <property type="term" value="F:ATP hydrolysis activity"/>
    <property type="evidence" value="ECO:0007669"/>
    <property type="project" value="InterPro"/>
</dbReference>
<keyword evidence="2" id="KW-0067">ATP-binding</keyword>